<dbReference type="InterPro" id="IPR001810">
    <property type="entry name" value="F-box_dom"/>
</dbReference>
<name>A0A8H3IP22_9LECA</name>
<accession>A0A8H3IP22</accession>
<evidence type="ECO:0000259" key="1">
    <source>
        <dbReference type="PROSITE" id="PS50181"/>
    </source>
</evidence>
<dbReference type="PROSITE" id="PS50181">
    <property type="entry name" value="FBOX"/>
    <property type="match status" value="1"/>
</dbReference>
<dbReference type="AlphaFoldDB" id="A0A8H3IP22"/>
<sequence>MALIIGIPTELIHEILSYIQLEDLENFAQSSKKIYAAAVPFLSEHRALCRKYSTFTSDQAPCSLIARSEFLKQVLEDPFVGRYVKKIKLLGKQDDDDVPYQGQEMLKEDQQLLGQLAREIGFFKWILTAGAPHTHLSPFVFFAEPLLLTLLLLRFRNATSVHVEAGFVDLHQKAVFYEFLREMTSHPSPALSNLTRIYLRPSPMQASSIAEAQIFCALPSVKFFSAPDLGGSESVEVGLTMLNTANLPSTITQLELWNCAARPECLYEFLRGFTRLQNFKYSFADPTKFPPTKAPQFNPFMIRNGLISHSATTLRKMVLLAHPNDHAPPFMGSLREFSALTELRTTYSCLAGTDCFHQLLSQILPHSLRRLVLDGQKSSMSDEAHYYRDPVRFTVGAAVDAKAGAGRGVLQIVPIEELVFTGYEGFASEEDKELALGRAEDVAIAVKFLAIDELDQTFSVSSH</sequence>
<comment type="caution">
    <text evidence="2">The sequence shown here is derived from an EMBL/GenBank/DDBJ whole genome shotgun (WGS) entry which is preliminary data.</text>
</comment>
<evidence type="ECO:0000313" key="3">
    <source>
        <dbReference type="Proteomes" id="UP000664203"/>
    </source>
</evidence>
<proteinExistence type="predicted"/>
<evidence type="ECO:0000313" key="2">
    <source>
        <dbReference type="EMBL" id="CAF9935077.1"/>
    </source>
</evidence>
<dbReference type="Proteomes" id="UP000664203">
    <property type="component" value="Unassembled WGS sequence"/>
</dbReference>
<keyword evidence="3" id="KW-1185">Reference proteome</keyword>
<dbReference type="EMBL" id="CAJPDR010000399">
    <property type="protein sequence ID" value="CAF9935077.1"/>
    <property type="molecule type" value="Genomic_DNA"/>
</dbReference>
<gene>
    <name evidence="2" type="ORF">ALECFALPRED_006236</name>
</gene>
<reference evidence="2" key="1">
    <citation type="submission" date="2021-03" db="EMBL/GenBank/DDBJ databases">
        <authorList>
            <person name="Tagirdzhanova G."/>
        </authorList>
    </citation>
    <scope>NUCLEOTIDE SEQUENCE</scope>
</reference>
<feature type="domain" description="F-box" evidence="1">
    <location>
        <begin position="1"/>
        <end position="35"/>
    </location>
</feature>
<protein>
    <recommendedName>
        <fullName evidence="1">F-box domain-containing protein</fullName>
    </recommendedName>
</protein>
<organism evidence="2 3">
    <name type="scientific">Alectoria fallacina</name>
    <dbReference type="NCBI Taxonomy" id="1903189"/>
    <lineage>
        <taxon>Eukaryota</taxon>
        <taxon>Fungi</taxon>
        <taxon>Dikarya</taxon>
        <taxon>Ascomycota</taxon>
        <taxon>Pezizomycotina</taxon>
        <taxon>Lecanoromycetes</taxon>
        <taxon>OSLEUM clade</taxon>
        <taxon>Lecanoromycetidae</taxon>
        <taxon>Lecanorales</taxon>
        <taxon>Lecanorineae</taxon>
        <taxon>Parmeliaceae</taxon>
        <taxon>Alectoria</taxon>
    </lineage>
</organism>
<dbReference type="OrthoDB" id="5421601at2759"/>